<evidence type="ECO:0000256" key="2">
    <source>
        <dbReference type="ARBA" id="ARBA00022475"/>
    </source>
</evidence>
<comment type="subcellular location">
    <subcellularLocation>
        <location evidence="1">Cell membrane</location>
    </subcellularLocation>
</comment>
<evidence type="ECO:0000256" key="3">
    <source>
        <dbReference type="ARBA" id="ARBA00022692"/>
    </source>
</evidence>
<reference evidence="8" key="1">
    <citation type="submission" date="2016-06" db="EMBL/GenBank/DDBJ databases">
        <title>Four novel species of enterococci isolated from chicken manure.</title>
        <authorList>
            <person name="Van Tyne D."/>
        </authorList>
    </citation>
    <scope>NUCLEOTIDE SEQUENCE [LARGE SCALE GENOMIC DNA]</scope>
    <source>
        <strain evidence="8">JM9A</strain>
    </source>
</reference>
<reference evidence="7 8" key="2">
    <citation type="submission" date="2024-02" db="EMBL/GenBank/DDBJ databases">
        <title>The Genome Sequence of Enterococcus diestrammenae JM9A.</title>
        <authorList>
            <person name="Earl A."/>
            <person name="Manson A."/>
            <person name="Gilmore M."/>
            <person name="Sanders J."/>
            <person name="Shea T."/>
            <person name="Howe W."/>
            <person name="Livny J."/>
            <person name="Cuomo C."/>
            <person name="Neafsey D."/>
            <person name="Birren B."/>
        </authorList>
    </citation>
    <scope>NUCLEOTIDE SEQUENCE [LARGE SCALE GENOMIC DNA]</scope>
    <source>
        <strain evidence="7 8">JM9A</strain>
    </source>
</reference>
<evidence type="ECO:0000256" key="6">
    <source>
        <dbReference type="SAM" id="Phobius"/>
    </source>
</evidence>
<keyword evidence="8" id="KW-1185">Reference proteome</keyword>
<keyword evidence="2" id="KW-1003">Cell membrane</keyword>
<dbReference type="InterPro" id="IPR005899">
    <property type="entry name" value="Na_pump_deCOase"/>
</dbReference>
<dbReference type="EMBL" id="MAEI02000001">
    <property type="protein sequence ID" value="MEO1781807.1"/>
    <property type="molecule type" value="Genomic_DNA"/>
</dbReference>
<comment type="caution">
    <text evidence="7">The sequence shown here is derived from an EMBL/GenBank/DDBJ whole genome shotgun (WGS) entry which is preliminary data.</text>
</comment>
<sequence>MEMSMLESGMVTIVSMGIVFLVLTVLWGALELLHKLVAGRGQSDG</sequence>
<evidence type="ECO:0000256" key="1">
    <source>
        <dbReference type="ARBA" id="ARBA00004236"/>
    </source>
</evidence>
<dbReference type="Pfam" id="PF04277">
    <property type="entry name" value="OAD_gamma"/>
    <property type="match status" value="1"/>
</dbReference>
<gene>
    <name evidence="7" type="ORF">BAU18_001396</name>
</gene>
<keyword evidence="3 6" id="KW-0812">Transmembrane</keyword>
<proteinExistence type="predicted"/>
<keyword evidence="5 6" id="KW-0472">Membrane</keyword>
<evidence type="ECO:0000256" key="4">
    <source>
        <dbReference type="ARBA" id="ARBA00022989"/>
    </source>
</evidence>
<accession>A0ABV0F1D9</accession>
<name>A0ABV0F1D9_9ENTE</name>
<evidence type="ECO:0008006" key="9">
    <source>
        <dbReference type="Google" id="ProtNLM"/>
    </source>
</evidence>
<keyword evidence="4 6" id="KW-1133">Transmembrane helix</keyword>
<evidence type="ECO:0000256" key="5">
    <source>
        <dbReference type="ARBA" id="ARBA00023136"/>
    </source>
</evidence>
<protein>
    <recommendedName>
        <fullName evidence="9">Holin-like toxin</fullName>
    </recommendedName>
</protein>
<dbReference type="Proteomes" id="UP001429357">
    <property type="component" value="Unassembled WGS sequence"/>
</dbReference>
<dbReference type="RefSeq" id="WP_161868520.1">
    <property type="nucleotide sequence ID" value="NZ_MAEI02000001.1"/>
</dbReference>
<organism evidence="7 8">
    <name type="scientific">Enterococcus diestrammenae</name>
    <dbReference type="NCBI Taxonomy" id="1155073"/>
    <lineage>
        <taxon>Bacteria</taxon>
        <taxon>Bacillati</taxon>
        <taxon>Bacillota</taxon>
        <taxon>Bacilli</taxon>
        <taxon>Lactobacillales</taxon>
        <taxon>Enterococcaceae</taxon>
        <taxon>Enterococcus</taxon>
    </lineage>
</organism>
<feature type="transmembrane region" description="Helical" evidence="6">
    <location>
        <begin position="12"/>
        <end position="33"/>
    </location>
</feature>
<evidence type="ECO:0000313" key="7">
    <source>
        <dbReference type="EMBL" id="MEO1781807.1"/>
    </source>
</evidence>
<evidence type="ECO:0000313" key="8">
    <source>
        <dbReference type="Proteomes" id="UP001429357"/>
    </source>
</evidence>